<protein>
    <submittedName>
        <fullName evidence="1">Uncharacterized protein</fullName>
    </submittedName>
</protein>
<gene>
    <name evidence="1" type="ORF">ACHFJ0_04770</name>
</gene>
<name>A0ABW7LJI6_9RHOB</name>
<keyword evidence="2" id="KW-1185">Reference proteome</keyword>
<evidence type="ECO:0000313" key="2">
    <source>
        <dbReference type="Proteomes" id="UP001609376"/>
    </source>
</evidence>
<dbReference type="RefSeq" id="WP_395132393.1">
    <property type="nucleotide sequence ID" value="NZ_JBIMPR010000003.1"/>
</dbReference>
<sequence length="90" mass="9625">MSDQDISHAAWQVGHAAEVLAQQIAGYHASWHSVLKPKLTKDGDMWCALHGENLQEGVAGFGPTPASALLAFETAMCVESGSHVIERTQP</sequence>
<accession>A0ABW7LJI6</accession>
<comment type="caution">
    <text evidence="1">The sequence shown here is derived from an EMBL/GenBank/DDBJ whole genome shotgun (WGS) entry which is preliminary data.</text>
</comment>
<organism evidence="1 2">
    <name type="scientific">Paracoccus broussonetiae subsp. drimophilus</name>
    <dbReference type="NCBI Taxonomy" id="3373869"/>
    <lineage>
        <taxon>Bacteria</taxon>
        <taxon>Pseudomonadati</taxon>
        <taxon>Pseudomonadota</taxon>
        <taxon>Alphaproteobacteria</taxon>
        <taxon>Rhodobacterales</taxon>
        <taxon>Paracoccaceae</taxon>
        <taxon>Paracoccus</taxon>
        <taxon>Paracoccus broussonetiae</taxon>
    </lineage>
</organism>
<evidence type="ECO:0000313" key="1">
    <source>
        <dbReference type="EMBL" id="MFH5773543.1"/>
    </source>
</evidence>
<reference evidence="1 2" key="1">
    <citation type="submission" date="2024-10" db="EMBL/GenBank/DDBJ databases">
        <title>Paracoccus drimophilus sp. nov., a novel bacterium from corn roots in Hunan.</title>
        <authorList>
            <person name="Li X."/>
        </authorList>
    </citation>
    <scope>NUCLEOTIDE SEQUENCE [LARGE SCALE GENOMIC DNA]</scope>
    <source>
        <strain evidence="1 2">NGMCC 1.201697</strain>
    </source>
</reference>
<dbReference type="EMBL" id="JBIMPR010000003">
    <property type="protein sequence ID" value="MFH5773543.1"/>
    <property type="molecule type" value="Genomic_DNA"/>
</dbReference>
<dbReference type="Proteomes" id="UP001609376">
    <property type="component" value="Unassembled WGS sequence"/>
</dbReference>
<proteinExistence type="predicted"/>